<keyword evidence="1 4" id="KW-0378">Hydrolase</keyword>
<proteinExistence type="predicted"/>
<name>A0A545TY29_9PROT</name>
<organism evidence="4 5">
    <name type="scientific">Denitrobaculum tricleocarpae</name>
    <dbReference type="NCBI Taxonomy" id="2591009"/>
    <lineage>
        <taxon>Bacteria</taxon>
        <taxon>Pseudomonadati</taxon>
        <taxon>Pseudomonadota</taxon>
        <taxon>Alphaproteobacteria</taxon>
        <taxon>Rhodospirillales</taxon>
        <taxon>Rhodospirillaceae</taxon>
        <taxon>Denitrobaculum</taxon>
    </lineage>
</organism>
<evidence type="ECO:0000256" key="1">
    <source>
        <dbReference type="ARBA" id="ARBA00022801"/>
    </source>
</evidence>
<dbReference type="InterPro" id="IPR036452">
    <property type="entry name" value="Ribo_hydro-like"/>
</dbReference>
<dbReference type="RefSeq" id="WP_142895753.1">
    <property type="nucleotide sequence ID" value="NZ_ML660053.1"/>
</dbReference>
<protein>
    <submittedName>
        <fullName evidence="4">Nucleoside hydrolase</fullName>
    </submittedName>
</protein>
<evidence type="ECO:0000313" key="4">
    <source>
        <dbReference type="EMBL" id="TQV82123.1"/>
    </source>
</evidence>
<dbReference type="CDD" id="cd02651">
    <property type="entry name" value="nuc_hydro_IU_UC_XIUA"/>
    <property type="match status" value="1"/>
</dbReference>
<comment type="caution">
    <text evidence="4">The sequence shown here is derived from an EMBL/GenBank/DDBJ whole genome shotgun (WGS) entry which is preliminary data.</text>
</comment>
<reference evidence="4 5" key="1">
    <citation type="submission" date="2019-06" db="EMBL/GenBank/DDBJ databases">
        <title>Whole genome sequence for Rhodospirillaceae sp. R148.</title>
        <authorList>
            <person name="Wang G."/>
        </authorList>
    </citation>
    <scope>NUCLEOTIDE SEQUENCE [LARGE SCALE GENOMIC DNA]</scope>
    <source>
        <strain evidence="4 5">R148</strain>
    </source>
</reference>
<dbReference type="EMBL" id="VHSH01000002">
    <property type="protein sequence ID" value="TQV82123.1"/>
    <property type="molecule type" value="Genomic_DNA"/>
</dbReference>
<dbReference type="GO" id="GO:0008477">
    <property type="term" value="F:purine nucleosidase activity"/>
    <property type="evidence" value="ECO:0007669"/>
    <property type="project" value="TreeGrafter"/>
</dbReference>
<dbReference type="GO" id="GO:0006152">
    <property type="term" value="P:purine nucleoside catabolic process"/>
    <property type="evidence" value="ECO:0007669"/>
    <property type="project" value="TreeGrafter"/>
</dbReference>
<accession>A0A545TY29</accession>
<dbReference type="OrthoDB" id="9797882at2"/>
<feature type="domain" description="Inosine/uridine-preferring nucleoside hydrolase" evidence="3">
    <location>
        <begin position="6"/>
        <end position="304"/>
    </location>
</feature>
<keyword evidence="2" id="KW-0326">Glycosidase</keyword>
<dbReference type="Pfam" id="PF01156">
    <property type="entry name" value="IU_nuc_hydro"/>
    <property type="match status" value="1"/>
</dbReference>
<keyword evidence="5" id="KW-1185">Reference proteome</keyword>
<dbReference type="Proteomes" id="UP000315252">
    <property type="component" value="Unassembled WGS sequence"/>
</dbReference>
<dbReference type="GO" id="GO:0005829">
    <property type="term" value="C:cytosol"/>
    <property type="evidence" value="ECO:0007669"/>
    <property type="project" value="TreeGrafter"/>
</dbReference>
<sequence>MTARPVIIDCDPGQDDAIMLLLSMASPDELDILGITTVAGNVPLALTSRNARILCDLAGKQGMGVYAGCSRPLVRPLVTAEEVHGKTGIDGIEITEPATPLQSRHAVDFIVETLSAAEDNAITLLPIGPLTNIAAALIKAPAIAGKIREIVLMGGAMREGGNTTPSAEFNIYVDPHAADVVFRCGRPIVVMGLDVTHQVLTTQARSKRIQDLGNPVAQAAHNMLAFFDRHDVQKYGSDGAPLHDPCTTAYLLKPELFKTKACNLQVEIHSELTMGHTAVDFWHVTDRPKNVEWVYGVDSDGFFDLLTERLGRY</sequence>
<dbReference type="PANTHER" id="PTHR12304:SF4">
    <property type="entry name" value="URIDINE NUCLEOSIDASE"/>
    <property type="match status" value="1"/>
</dbReference>
<dbReference type="PANTHER" id="PTHR12304">
    <property type="entry name" value="INOSINE-URIDINE PREFERRING NUCLEOSIDE HYDROLASE"/>
    <property type="match status" value="1"/>
</dbReference>
<dbReference type="Gene3D" id="3.90.245.10">
    <property type="entry name" value="Ribonucleoside hydrolase-like"/>
    <property type="match status" value="1"/>
</dbReference>
<gene>
    <name evidence="4" type="ORF">FKG95_07825</name>
</gene>
<dbReference type="AlphaFoldDB" id="A0A545TY29"/>
<dbReference type="InterPro" id="IPR001910">
    <property type="entry name" value="Inosine/uridine_hydrolase_dom"/>
</dbReference>
<evidence type="ECO:0000259" key="3">
    <source>
        <dbReference type="Pfam" id="PF01156"/>
    </source>
</evidence>
<dbReference type="InterPro" id="IPR023186">
    <property type="entry name" value="IUNH"/>
</dbReference>
<evidence type="ECO:0000313" key="5">
    <source>
        <dbReference type="Proteomes" id="UP000315252"/>
    </source>
</evidence>
<evidence type="ECO:0000256" key="2">
    <source>
        <dbReference type="ARBA" id="ARBA00023295"/>
    </source>
</evidence>
<dbReference type="SUPFAM" id="SSF53590">
    <property type="entry name" value="Nucleoside hydrolase"/>
    <property type="match status" value="1"/>
</dbReference>